<keyword evidence="2" id="KW-0548">Nucleotidyltransferase</keyword>
<evidence type="ECO:0000256" key="5">
    <source>
        <dbReference type="ARBA" id="ARBA00022801"/>
    </source>
</evidence>
<keyword evidence="1" id="KW-0808">Transferase</keyword>
<evidence type="ECO:0000256" key="3">
    <source>
        <dbReference type="ARBA" id="ARBA00022722"/>
    </source>
</evidence>
<comment type="caution">
    <text evidence="8">The sequence shown here is derived from an EMBL/GenBank/DDBJ whole genome shotgun (WGS) entry which is preliminary data.</text>
</comment>
<keyword evidence="9" id="KW-1185">Reference proteome</keyword>
<organism evidence="8 9">
    <name type="scientific">Trichinella spiralis</name>
    <name type="common">Trichina worm</name>
    <dbReference type="NCBI Taxonomy" id="6334"/>
    <lineage>
        <taxon>Eukaryota</taxon>
        <taxon>Metazoa</taxon>
        <taxon>Ecdysozoa</taxon>
        <taxon>Nematoda</taxon>
        <taxon>Enoplea</taxon>
        <taxon>Dorylaimia</taxon>
        <taxon>Trichinellida</taxon>
        <taxon>Trichinellidae</taxon>
        <taxon>Trichinella</taxon>
    </lineage>
</organism>
<dbReference type="EMBL" id="JBEUSY010000254">
    <property type="protein sequence ID" value="KAL1240922.1"/>
    <property type="molecule type" value="Genomic_DNA"/>
</dbReference>
<keyword evidence="3" id="KW-0540">Nuclease</keyword>
<dbReference type="InterPro" id="IPR041373">
    <property type="entry name" value="RT_RNaseH"/>
</dbReference>
<evidence type="ECO:0000259" key="7">
    <source>
        <dbReference type="Pfam" id="PF17917"/>
    </source>
</evidence>
<protein>
    <submittedName>
        <fullName evidence="8">Retrovirus-related Pol polyprotein from transposon opus</fullName>
    </submittedName>
</protein>
<evidence type="ECO:0000256" key="2">
    <source>
        <dbReference type="ARBA" id="ARBA00022695"/>
    </source>
</evidence>
<sequence length="142" mass="16321">MNARHGVLEIGQHGAWTTTIVPQCVSIWYFPAFHGLVILNMNLEIYFCIKLFLTEEKRCPVKLKDWLVDKKPNKSHPSEALHRLLDKVILTCDHPPHGVVCVLAHELVCGREATIAFLSRTLAASERKYAQIEREIRHRCCH</sequence>
<evidence type="ECO:0000313" key="9">
    <source>
        <dbReference type="Proteomes" id="UP001558632"/>
    </source>
</evidence>
<gene>
    <name evidence="8" type="ORF">TSPI_02349</name>
</gene>
<name>A0ABR3KKY8_TRISP</name>
<evidence type="ECO:0000256" key="6">
    <source>
        <dbReference type="ARBA" id="ARBA00022918"/>
    </source>
</evidence>
<evidence type="ECO:0000256" key="4">
    <source>
        <dbReference type="ARBA" id="ARBA00022759"/>
    </source>
</evidence>
<feature type="domain" description="Reverse transcriptase RNase H-like" evidence="7">
    <location>
        <begin position="87"/>
        <end position="136"/>
    </location>
</feature>
<evidence type="ECO:0000256" key="1">
    <source>
        <dbReference type="ARBA" id="ARBA00022679"/>
    </source>
</evidence>
<proteinExistence type="predicted"/>
<dbReference type="Pfam" id="PF17917">
    <property type="entry name" value="RT_RNaseH"/>
    <property type="match status" value="1"/>
</dbReference>
<reference evidence="8 9" key="1">
    <citation type="submission" date="2024-07" db="EMBL/GenBank/DDBJ databases">
        <title>Enhanced genomic and transcriptomic resources for Trichinella pseudospiralis and T. spiralis underpin the discovery of pronounced molecular differences between stages and species.</title>
        <authorList>
            <person name="Pasi K.K."/>
            <person name="La Rosa G."/>
            <person name="Gomez-Morales M.A."/>
            <person name="Tosini F."/>
            <person name="Sumanam S."/>
            <person name="Young N.D."/>
            <person name="Chang B.C."/>
            <person name="Robin G.B."/>
        </authorList>
    </citation>
    <scope>NUCLEOTIDE SEQUENCE [LARGE SCALE GENOMIC DNA]</scope>
    <source>
        <strain evidence="8">ISS534</strain>
    </source>
</reference>
<accession>A0ABR3KKY8</accession>
<keyword evidence="5" id="KW-0378">Hydrolase</keyword>
<keyword evidence="4" id="KW-0255">Endonuclease</keyword>
<evidence type="ECO:0000313" key="8">
    <source>
        <dbReference type="EMBL" id="KAL1240922.1"/>
    </source>
</evidence>
<dbReference type="Proteomes" id="UP001558632">
    <property type="component" value="Unassembled WGS sequence"/>
</dbReference>
<keyword evidence="6" id="KW-0695">RNA-directed DNA polymerase</keyword>